<evidence type="ECO:0008006" key="3">
    <source>
        <dbReference type="Google" id="ProtNLM"/>
    </source>
</evidence>
<dbReference type="InterPro" id="IPR016631">
    <property type="entry name" value="Regulatory_RpfE"/>
</dbReference>
<name>A0A4Q7S8C4_9BURK</name>
<evidence type="ECO:0000313" key="2">
    <source>
        <dbReference type="Proteomes" id="UP000291078"/>
    </source>
</evidence>
<dbReference type="AlphaFoldDB" id="A0A4Q7S8C4"/>
<comment type="caution">
    <text evidence="1">The sequence shown here is derived from an EMBL/GenBank/DDBJ whole genome shotgun (WGS) entry which is preliminary data.</text>
</comment>
<reference evidence="1 2" key="1">
    <citation type="journal article" date="2015" name="Stand. Genomic Sci.">
        <title>Genomic Encyclopedia of Bacterial and Archaeal Type Strains, Phase III: the genomes of soil and plant-associated and newly described type strains.</title>
        <authorList>
            <person name="Whitman W.B."/>
            <person name="Woyke T."/>
            <person name="Klenk H.P."/>
            <person name="Zhou Y."/>
            <person name="Lilburn T.G."/>
            <person name="Beck B.J."/>
            <person name="De Vos P."/>
            <person name="Vandamme P."/>
            <person name="Eisen J.A."/>
            <person name="Garrity G."/>
            <person name="Hugenholtz P."/>
            <person name="Kyrpides N.C."/>
        </authorList>
    </citation>
    <scope>NUCLEOTIDE SEQUENCE [LARGE SCALE GENOMIC DNA]</scope>
    <source>
        <strain evidence="1 2">ASC-9842</strain>
    </source>
</reference>
<sequence>MFWKCVRRQSTLGDGKLAPASREFTISPTMTTHLTLIVPFSVPPGAGDDATDDVVPGALLRQLELPALGKLLTRATPGPRETHDDPYLRSLPQERWLAGRAGLDTAQVPTAPFMRLADRAAAGLPAGDAGDAGEAGEAGWACLQPVHIHAARDHLVLMHPDQVEIAPAEADALRAAIAGLLDESGIRLEAPRPARWYVPEATFGELLATTPVRATGRNIDIWMQAGPRARDWRRFQNEIQMTWHSHPVNEAREATGRLPVNSVWLHGGGKVRPVRKLADTVLSDDPFLAGLALAGGSQTGPQPARFADLPAPDGAGSVLTLLDSATEAHISADWGLWLERMHALDAEWFQPVLDALMAGQLQAATFVLGGENHFAEFTVTRADLRKFWRGLGARGDWRALLSNLAMAA</sequence>
<dbReference type="EMBL" id="SGXM01000001">
    <property type="protein sequence ID" value="RZT42573.1"/>
    <property type="molecule type" value="Genomic_DNA"/>
</dbReference>
<evidence type="ECO:0000313" key="1">
    <source>
        <dbReference type="EMBL" id="RZT42573.1"/>
    </source>
</evidence>
<keyword evidence="2" id="KW-1185">Reference proteome</keyword>
<protein>
    <recommendedName>
        <fullName evidence="3">Regulatory protein, RpfE type</fullName>
    </recommendedName>
</protein>
<organism evidence="1 2">
    <name type="scientific">Cupriavidus agavae</name>
    <dbReference type="NCBI Taxonomy" id="1001822"/>
    <lineage>
        <taxon>Bacteria</taxon>
        <taxon>Pseudomonadati</taxon>
        <taxon>Pseudomonadota</taxon>
        <taxon>Betaproteobacteria</taxon>
        <taxon>Burkholderiales</taxon>
        <taxon>Burkholderiaceae</taxon>
        <taxon>Cupriavidus</taxon>
    </lineage>
</organism>
<accession>A0A4Q7S8C4</accession>
<dbReference type="PIRSF" id="PIRSF015283">
    <property type="entry name" value="Regulatory_RpfE"/>
    <property type="match status" value="1"/>
</dbReference>
<dbReference type="Proteomes" id="UP000291078">
    <property type="component" value="Unassembled WGS sequence"/>
</dbReference>
<gene>
    <name evidence="1" type="ORF">EV147_1612</name>
</gene>
<proteinExistence type="predicted"/>